<dbReference type="InterPro" id="IPR000835">
    <property type="entry name" value="HTH_MarR-typ"/>
</dbReference>
<name>A0ABS5PLB6_9FIRM</name>
<reference evidence="5 6" key="1">
    <citation type="submission" date="2021-05" db="EMBL/GenBank/DDBJ databases">
        <title>Fusibacter ferrireducens sp. nov., an anaerobic, sulfur- and Fe-reducing bacterium isolated from the mangrove sediment.</title>
        <authorList>
            <person name="Qiu D."/>
        </authorList>
    </citation>
    <scope>NUCLEOTIDE SEQUENCE [LARGE SCALE GENOMIC DNA]</scope>
    <source>
        <strain evidence="5 6">DSM 12116</strain>
    </source>
</reference>
<evidence type="ECO:0000256" key="3">
    <source>
        <dbReference type="ARBA" id="ARBA00023163"/>
    </source>
</evidence>
<evidence type="ECO:0000313" key="5">
    <source>
        <dbReference type="EMBL" id="MBS7525126.1"/>
    </source>
</evidence>
<dbReference type="InterPro" id="IPR036388">
    <property type="entry name" value="WH-like_DNA-bd_sf"/>
</dbReference>
<evidence type="ECO:0000256" key="2">
    <source>
        <dbReference type="ARBA" id="ARBA00023125"/>
    </source>
</evidence>
<organism evidence="5 6">
    <name type="scientific">Fusibacter paucivorans</name>
    <dbReference type="NCBI Taxonomy" id="76009"/>
    <lineage>
        <taxon>Bacteria</taxon>
        <taxon>Bacillati</taxon>
        <taxon>Bacillota</taxon>
        <taxon>Clostridia</taxon>
        <taxon>Eubacteriales</taxon>
        <taxon>Eubacteriales Family XII. Incertae Sedis</taxon>
        <taxon>Fusibacter</taxon>
    </lineage>
</organism>
<dbReference type="SMART" id="SM00347">
    <property type="entry name" value="HTH_MARR"/>
    <property type="match status" value="1"/>
</dbReference>
<sequence>MHTLKDENLKSIFHLRANLENVFFKDFDNQMNFPKHLNHTHFKTLIILSFEGELPMSEISHKLSLEKGSFTAVANTLMKLDLIEKRQRPDDRRIYTISLTDEGKAFAEQYKADHRHFIRNRLTKLSDAEREAYFTSVRTINALTEKMV</sequence>
<dbReference type="Proteomes" id="UP000746471">
    <property type="component" value="Unassembled WGS sequence"/>
</dbReference>
<evidence type="ECO:0000259" key="4">
    <source>
        <dbReference type="PROSITE" id="PS50995"/>
    </source>
</evidence>
<proteinExistence type="predicted"/>
<comment type="caution">
    <text evidence="5">The sequence shown here is derived from an EMBL/GenBank/DDBJ whole genome shotgun (WGS) entry which is preliminary data.</text>
</comment>
<dbReference type="PANTHER" id="PTHR42756">
    <property type="entry name" value="TRANSCRIPTIONAL REGULATOR, MARR"/>
    <property type="match status" value="1"/>
</dbReference>
<dbReference type="Gene3D" id="1.10.10.10">
    <property type="entry name" value="Winged helix-like DNA-binding domain superfamily/Winged helix DNA-binding domain"/>
    <property type="match status" value="1"/>
</dbReference>
<evidence type="ECO:0000256" key="1">
    <source>
        <dbReference type="ARBA" id="ARBA00023015"/>
    </source>
</evidence>
<dbReference type="PANTHER" id="PTHR42756:SF1">
    <property type="entry name" value="TRANSCRIPTIONAL REPRESSOR OF EMRAB OPERON"/>
    <property type="match status" value="1"/>
</dbReference>
<evidence type="ECO:0000313" key="6">
    <source>
        <dbReference type="Proteomes" id="UP000746471"/>
    </source>
</evidence>
<keyword evidence="1" id="KW-0805">Transcription regulation</keyword>
<keyword evidence="2" id="KW-0238">DNA-binding</keyword>
<protein>
    <submittedName>
        <fullName evidence="5">MarR family transcriptional regulator</fullName>
    </submittedName>
</protein>
<dbReference type="InterPro" id="IPR036390">
    <property type="entry name" value="WH_DNA-bd_sf"/>
</dbReference>
<dbReference type="PROSITE" id="PS50995">
    <property type="entry name" value="HTH_MARR_2"/>
    <property type="match status" value="1"/>
</dbReference>
<dbReference type="EMBL" id="JAHBCL010000001">
    <property type="protein sequence ID" value="MBS7525126.1"/>
    <property type="molecule type" value="Genomic_DNA"/>
</dbReference>
<dbReference type="SUPFAM" id="SSF46785">
    <property type="entry name" value="Winged helix' DNA-binding domain"/>
    <property type="match status" value="1"/>
</dbReference>
<dbReference type="RefSeq" id="WP_213234914.1">
    <property type="nucleotide sequence ID" value="NZ_JAHBCL010000001.1"/>
</dbReference>
<accession>A0ABS5PLB6</accession>
<gene>
    <name evidence="5" type="ORF">KHM83_00400</name>
</gene>
<keyword evidence="3" id="KW-0804">Transcription</keyword>
<dbReference type="Pfam" id="PF01047">
    <property type="entry name" value="MarR"/>
    <property type="match status" value="1"/>
</dbReference>
<feature type="domain" description="HTH marR-type" evidence="4">
    <location>
        <begin position="5"/>
        <end position="148"/>
    </location>
</feature>
<dbReference type="PRINTS" id="PR00598">
    <property type="entry name" value="HTHMARR"/>
</dbReference>
<keyword evidence="6" id="KW-1185">Reference proteome</keyword>